<evidence type="ECO:0000313" key="15">
    <source>
        <dbReference type="EMBL" id="VDL81917.1"/>
    </source>
</evidence>
<dbReference type="Pfam" id="PF00852">
    <property type="entry name" value="Glyco_transf_10"/>
    <property type="match status" value="1"/>
</dbReference>
<dbReference type="Proteomes" id="UP000271162">
    <property type="component" value="Unassembled WGS sequence"/>
</dbReference>
<evidence type="ECO:0000259" key="13">
    <source>
        <dbReference type="Pfam" id="PF00852"/>
    </source>
</evidence>
<keyword evidence="9 12" id="KW-0333">Golgi apparatus</keyword>
<dbReference type="InterPro" id="IPR031481">
    <property type="entry name" value="Glyco_tran_10_N"/>
</dbReference>
<evidence type="ECO:0000256" key="6">
    <source>
        <dbReference type="ARBA" id="ARBA00022692"/>
    </source>
</evidence>
<evidence type="ECO:0000256" key="7">
    <source>
        <dbReference type="ARBA" id="ARBA00022968"/>
    </source>
</evidence>
<comment type="pathway">
    <text evidence="2">Protein modification; protein glycosylation.</text>
</comment>
<sequence>MAAFESNLRGKERIVVFIFGGAAFSKHLSNTINEMVPGVRTTVCDHFLLDDGFCRITENPADLNIADAVLFHNADYNAALVPKPRKSNRPHVLWSLESPSNDRFRPGPNVINWTMTFRRDANIWYPYGHFRKLKSPVDVDFDEIWDMKNDSKTAVWLASNCFAKNSRTAVVDMLMKQGLHIDRFGRCGSRPPGCDGVNRQGDPCVAELVKPYKFYIALENSNCQDYVTEKFYEALISRMAVPIVLKKEIYVNVGAPKDSFIAISDFKTISDAVKYVNEVADDKEKYLAYHKWRTSYEYVNLD</sequence>
<dbReference type="UniPathway" id="UPA00378"/>
<keyword evidence="11" id="KW-0325">Glycoprotein</keyword>
<keyword evidence="5 12" id="KW-0808">Transferase</keyword>
<evidence type="ECO:0000259" key="14">
    <source>
        <dbReference type="Pfam" id="PF17039"/>
    </source>
</evidence>
<name>A0A0N4YM25_NIPBR</name>
<dbReference type="PANTHER" id="PTHR48438:SF1">
    <property type="entry name" value="ALPHA-(1,3)-FUCOSYLTRANSFERASE C-RELATED"/>
    <property type="match status" value="1"/>
</dbReference>
<dbReference type="Pfam" id="PF17039">
    <property type="entry name" value="Glyco_tran_10_N"/>
    <property type="match status" value="1"/>
</dbReference>
<dbReference type="GO" id="GO:0032580">
    <property type="term" value="C:Golgi cisterna membrane"/>
    <property type="evidence" value="ECO:0007669"/>
    <property type="project" value="UniProtKB-SubCell"/>
</dbReference>
<dbReference type="InterPro" id="IPR055270">
    <property type="entry name" value="Glyco_tran_10_C"/>
</dbReference>
<reference evidence="15 16" key="2">
    <citation type="submission" date="2018-11" db="EMBL/GenBank/DDBJ databases">
        <authorList>
            <consortium name="Pathogen Informatics"/>
        </authorList>
    </citation>
    <scope>NUCLEOTIDE SEQUENCE [LARGE SCALE GENOMIC DNA]</scope>
</reference>
<dbReference type="AlphaFoldDB" id="A0A0N4YM25"/>
<keyword evidence="6 12" id="KW-0812">Transmembrane</keyword>
<comment type="subcellular location">
    <subcellularLocation>
        <location evidence="1 12">Golgi apparatus</location>
        <location evidence="1 12">Golgi stack membrane</location>
        <topology evidence="1 12">Single-pass type II membrane protein</topology>
    </subcellularLocation>
</comment>
<dbReference type="WBParaSite" id="NBR_0001819501-mRNA-1">
    <property type="protein sequence ID" value="NBR_0001819501-mRNA-1"/>
    <property type="gene ID" value="NBR_0001819501"/>
</dbReference>
<evidence type="ECO:0000256" key="3">
    <source>
        <dbReference type="ARBA" id="ARBA00008919"/>
    </source>
</evidence>
<gene>
    <name evidence="15" type="ORF">NBR_LOCUS18196</name>
</gene>
<reference evidence="17" key="1">
    <citation type="submission" date="2017-02" db="UniProtKB">
        <authorList>
            <consortium name="WormBaseParasite"/>
        </authorList>
    </citation>
    <scope>IDENTIFICATION</scope>
</reference>
<comment type="similarity">
    <text evidence="3 12">Belongs to the glycosyltransferase 10 family.</text>
</comment>
<dbReference type="FunFam" id="3.40.50.11660:FF:000002">
    <property type="entry name" value="Alpha-(1,3)-fucosyltransferase"/>
    <property type="match status" value="1"/>
</dbReference>
<keyword evidence="8" id="KW-1133">Transmembrane helix</keyword>
<dbReference type="EC" id="2.4.1.-" evidence="12"/>
<evidence type="ECO:0000256" key="11">
    <source>
        <dbReference type="ARBA" id="ARBA00023180"/>
    </source>
</evidence>
<keyword evidence="7" id="KW-0735">Signal-anchor</keyword>
<dbReference type="InterPro" id="IPR038577">
    <property type="entry name" value="GT10-like_C_sf"/>
</dbReference>
<feature type="domain" description="Fucosyltransferase N-terminal" evidence="14">
    <location>
        <begin position="44"/>
        <end position="128"/>
    </location>
</feature>
<evidence type="ECO:0000256" key="12">
    <source>
        <dbReference type="RuleBase" id="RU003832"/>
    </source>
</evidence>
<keyword evidence="16" id="KW-1185">Reference proteome</keyword>
<evidence type="ECO:0000313" key="17">
    <source>
        <dbReference type="WBParaSite" id="NBR_0001819501-mRNA-1"/>
    </source>
</evidence>
<dbReference type="PANTHER" id="PTHR48438">
    <property type="entry name" value="ALPHA-(1,3)-FUCOSYLTRANSFERASE C-RELATED"/>
    <property type="match status" value="1"/>
</dbReference>
<organism evidence="17">
    <name type="scientific">Nippostrongylus brasiliensis</name>
    <name type="common">Rat hookworm</name>
    <dbReference type="NCBI Taxonomy" id="27835"/>
    <lineage>
        <taxon>Eukaryota</taxon>
        <taxon>Metazoa</taxon>
        <taxon>Ecdysozoa</taxon>
        <taxon>Nematoda</taxon>
        <taxon>Chromadorea</taxon>
        <taxon>Rhabditida</taxon>
        <taxon>Rhabditina</taxon>
        <taxon>Rhabditomorpha</taxon>
        <taxon>Strongyloidea</taxon>
        <taxon>Heligmosomidae</taxon>
        <taxon>Nippostrongylus</taxon>
    </lineage>
</organism>
<dbReference type="EMBL" id="UYSL01023244">
    <property type="protein sequence ID" value="VDL81917.1"/>
    <property type="molecule type" value="Genomic_DNA"/>
</dbReference>
<evidence type="ECO:0000256" key="10">
    <source>
        <dbReference type="ARBA" id="ARBA00023136"/>
    </source>
</evidence>
<dbReference type="Gene3D" id="3.40.50.11660">
    <property type="entry name" value="Glycosyl transferase family 10, C-terminal domain"/>
    <property type="match status" value="1"/>
</dbReference>
<protein>
    <recommendedName>
        <fullName evidence="12">Fucosyltransferase</fullName>
        <ecNumber evidence="12">2.4.1.-</ecNumber>
    </recommendedName>
</protein>
<evidence type="ECO:0000256" key="8">
    <source>
        <dbReference type="ARBA" id="ARBA00022989"/>
    </source>
</evidence>
<evidence type="ECO:0000256" key="5">
    <source>
        <dbReference type="ARBA" id="ARBA00022679"/>
    </source>
</evidence>
<dbReference type="STRING" id="27835.A0A0N4YM25"/>
<accession>A0A0N4YM25</accession>
<evidence type="ECO:0000313" key="16">
    <source>
        <dbReference type="Proteomes" id="UP000271162"/>
    </source>
</evidence>
<evidence type="ECO:0000256" key="2">
    <source>
        <dbReference type="ARBA" id="ARBA00004922"/>
    </source>
</evidence>
<dbReference type="SUPFAM" id="SSF53756">
    <property type="entry name" value="UDP-Glycosyltransferase/glycogen phosphorylase"/>
    <property type="match status" value="1"/>
</dbReference>
<dbReference type="InterPro" id="IPR001503">
    <property type="entry name" value="Glyco_trans_10"/>
</dbReference>
<evidence type="ECO:0000256" key="1">
    <source>
        <dbReference type="ARBA" id="ARBA00004447"/>
    </source>
</evidence>
<dbReference type="GO" id="GO:0008417">
    <property type="term" value="F:fucosyltransferase activity"/>
    <property type="evidence" value="ECO:0007669"/>
    <property type="project" value="InterPro"/>
</dbReference>
<evidence type="ECO:0000256" key="4">
    <source>
        <dbReference type="ARBA" id="ARBA00022676"/>
    </source>
</evidence>
<evidence type="ECO:0000256" key="9">
    <source>
        <dbReference type="ARBA" id="ARBA00023034"/>
    </source>
</evidence>
<proteinExistence type="inferred from homology"/>
<dbReference type="OMA" id="WINHYCK"/>
<keyword evidence="4 12" id="KW-0328">Glycosyltransferase</keyword>
<keyword evidence="10" id="KW-0472">Membrane</keyword>
<feature type="domain" description="Fucosyltransferase C-terminal" evidence="13">
    <location>
        <begin position="149"/>
        <end position="298"/>
    </location>
</feature>